<reference evidence="2 3" key="1">
    <citation type="submission" date="2021-06" db="EMBL/GenBank/DDBJ databases">
        <authorList>
            <person name="Kallberg Y."/>
            <person name="Tangrot J."/>
            <person name="Rosling A."/>
        </authorList>
    </citation>
    <scope>NUCLEOTIDE SEQUENCE [LARGE SCALE GENOMIC DNA]</scope>
    <source>
        <strain evidence="2 3">120-4 pot B 10/14</strain>
    </source>
</reference>
<evidence type="ECO:0000259" key="1">
    <source>
        <dbReference type="Pfam" id="PF02399"/>
    </source>
</evidence>
<dbReference type="EMBL" id="CAJVQB010000053">
    <property type="protein sequence ID" value="CAG8461670.1"/>
    <property type="molecule type" value="Genomic_DNA"/>
</dbReference>
<feature type="domain" description="Replication origin-binding protein" evidence="1">
    <location>
        <begin position="387"/>
        <end position="575"/>
    </location>
</feature>
<protein>
    <submittedName>
        <fullName evidence="2">25914_t:CDS:1</fullName>
    </submittedName>
</protein>
<dbReference type="InterPro" id="IPR003450">
    <property type="entry name" value="Replication_origin-bd"/>
</dbReference>
<name>A0ABM8VW71_GIGMA</name>
<dbReference type="Pfam" id="PF02399">
    <property type="entry name" value="Herpes_ori_bp"/>
    <property type="match status" value="1"/>
</dbReference>
<accession>A0ABM8VW71</accession>
<proteinExistence type="predicted"/>
<comment type="caution">
    <text evidence="2">The sequence shown here is derived from an EMBL/GenBank/DDBJ whole genome shotgun (WGS) entry which is preliminary data.</text>
</comment>
<keyword evidence="3" id="KW-1185">Reference proteome</keyword>
<dbReference type="Proteomes" id="UP000789901">
    <property type="component" value="Unassembled WGS sequence"/>
</dbReference>
<gene>
    <name evidence="2" type="ORF">GMARGA_LOCUS337</name>
</gene>
<evidence type="ECO:0000313" key="3">
    <source>
        <dbReference type="Proteomes" id="UP000789901"/>
    </source>
</evidence>
<sequence>MLAQKNAGPGPEVINGATSLFSGLADLDYKPGYNNYTYFQYLFNNKNDISLLGAYHPEEIFDKYIIRVAGKGFTVVNHPSEIYGIPDAHKCIDGNLPLRLVLDTDTRQKPDPMNPELLSLDKYKITHEDLLSRILIAYADILNSNLKHLVPLNAFTLASSSNTDKCSWHIVYFYVCFIDYRDLRGFVEKVANRVGKPYSEFIDLGLYKSRFSLRLLGSAKGDRVKRPAISSVKEGYRELEDYLVQPKWDASEIWPRTFSSEKPEKEKFQLIEDETTLSKGASLVIAKYEWLEVGNIRKGFVNFQARSLKACPICNICHEKDQLYGFLRSNECFIFRYYRQKQYKPDYKGLEFGEATKFSAKPKQGIVERIGDAISNPRPLIELSEMAINVEKLRDAPEAYPDFLNTEKMTTLIRSPPGTWKTTALREIIMALKDKVYDIFSLPCYIWISYRKSLSNESKSKLDELKASGFRICNYQNMQGDLSINEWDIIIVQVESLFRVKFTARLFVAILNEANAIMCQMSSGTNARKSENAMCDVLRSARHVLAMDAFTNISTLTFLQIYRGENIRIVDNNGAEAMRIGYDLLRQGKRVAFVSTGVVMARALIKKASKLSKPDNSPVRARAYYGDMDGKQRQKDFSDINVAWGKLDCVAYTNTVEAGISFEITGHFDIVIAITNIATRVHVEALAQMLYRIRDSSHRIVSLFYQKNFNELFRPPGHENIRAELANARSNNLPTAIKGHREWDSNAVSYKIDESPAVIKFIEVEHQKRLSARYFIEKLCSLIASTGASLQLIKIDENRGVIGNHKRVRNEVRVEALVIKETEFNAVATSRNLDSEEAEILNSKDVNIDNWNNFCNKKFMECFSPSELRKHFLCLSQFRKHGYGEESAMEGLKAKDIAQWEDTYYKAEENVEKSVAEDLHKLYSANHWKAIRELFQILGFTGIDDIRTLSGNIISEAFA</sequence>
<evidence type="ECO:0000313" key="2">
    <source>
        <dbReference type="EMBL" id="CAG8461670.1"/>
    </source>
</evidence>
<organism evidence="2 3">
    <name type="scientific">Gigaspora margarita</name>
    <dbReference type="NCBI Taxonomy" id="4874"/>
    <lineage>
        <taxon>Eukaryota</taxon>
        <taxon>Fungi</taxon>
        <taxon>Fungi incertae sedis</taxon>
        <taxon>Mucoromycota</taxon>
        <taxon>Glomeromycotina</taxon>
        <taxon>Glomeromycetes</taxon>
        <taxon>Diversisporales</taxon>
        <taxon>Gigasporaceae</taxon>
        <taxon>Gigaspora</taxon>
    </lineage>
</organism>